<dbReference type="InterPro" id="IPR001841">
    <property type="entry name" value="Znf_RING"/>
</dbReference>
<dbReference type="PANTHER" id="PTHR45626">
    <property type="entry name" value="TRANSCRIPTION TERMINATION FACTOR 2-RELATED"/>
    <property type="match status" value="1"/>
</dbReference>
<reference evidence="15" key="1">
    <citation type="submission" date="2021-01" db="EMBL/GenBank/DDBJ databases">
        <authorList>
            <person name="Corre E."/>
            <person name="Pelletier E."/>
            <person name="Niang G."/>
            <person name="Scheremetjew M."/>
            <person name="Finn R."/>
            <person name="Kale V."/>
            <person name="Holt S."/>
            <person name="Cochrane G."/>
            <person name="Meng A."/>
            <person name="Brown T."/>
            <person name="Cohen L."/>
        </authorList>
    </citation>
    <scope>NUCLEOTIDE SEQUENCE</scope>
    <source>
        <strain evidence="15">CCMP1897</strain>
    </source>
</reference>
<gene>
    <name evidence="15" type="ORF">PSAL00342_LOCUS1155</name>
</gene>
<evidence type="ECO:0000313" key="15">
    <source>
        <dbReference type="EMBL" id="CAE0607338.1"/>
    </source>
</evidence>
<feature type="domain" description="C2H2-type" evidence="12">
    <location>
        <begin position="506"/>
        <end position="534"/>
    </location>
</feature>
<dbReference type="InterPro" id="IPR013087">
    <property type="entry name" value="Znf_C2H2_type"/>
</dbReference>
<evidence type="ECO:0000256" key="5">
    <source>
        <dbReference type="ARBA" id="ARBA00022801"/>
    </source>
</evidence>
<dbReference type="GO" id="GO:0005634">
    <property type="term" value="C:nucleus"/>
    <property type="evidence" value="ECO:0007669"/>
    <property type="project" value="TreeGrafter"/>
</dbReference>
<dbReference type="GO" id="GO:0016787">
    <property type="term" value="F:hydrolase activity"/>
    <property type="evidence" value="ECO:0007669"/>
    <property type="project" value="UniProtKB-KW"/>
</dbReference>
<sequence length="943" mass="106922">MARRYPTRIQARIRGGKLSPSNPNSMPREVILVEDTDEEVEMDDVEDSEWGSEMEDDDDDEEEEVVEVPVEPIEVVVVEPRKSKTNKAESLRQKKEPEKKGRKREANGKNSGKKEPESEKKEQAEPDPSENWVWGPYTSDEEPPEMLAEGDENEENSEDTMEEEVVLPKKRLEEAKPPEDLIMNLLSFQKQWLAWALEQENGWTKGGILADEMGMGKTIQAISLILANRRKMEKQSYPAVTNGKTKGKGKCCGQEENAHLIPSSATLVICPLVALIQWKNEIAKFTKPGALQVAVYHGPKRTQNAHELAGADVVLTTYSTVEVDYRRFEMPPKLPCKWCGKLFHPDRMWVHLKYFCGPDAQKTDAQAKQAKKKKTGSKGKGDKEKGVTKRSSRRGRKSRNVQVGTEDPLVKEAPSVNGKDETPYPHQEQESNLPKMPKSLLHKIAWHRIILDEGHCIKDRKSSTAKSVFALTSTYRWALSGTPLQNRVQELYSLVRFLSLDPYSYYFCKKCDCQFLDYSFGPDHKKCDHCGHTPLQHFCWWNRKIANPIRNYGYQGKGREAMKLLRERVLPEILLRRTKEQCADDLALPPRTLLLRRDTFDEREHDFYEALYTQSQSQFDTYVRTGTLLNNYAHIFDLLIRLRQAVNHPYLVVHSQTALNAIPADGSLDAKRAQGEYGACAVCSEEAEDPVISSCNHMFCRACARSLLESCTNAGVMGCPTCDAPLSIDLNAETVARPMDTSISVGNGLLKNFFLRKNSILNRINLGGFQSSTKIEALREELHRMKQQDPSAKAIIFSQFTSMLEIIEYRLMCANTKCAKLLGSMTVDKREKMIDAFTNDPDCDCLLISLKAGGVALNLTVASYVMIMDPWWNPAVEQQAQDRIHRLGQYKPIKTIRFVIAGTIEERILKLQEKKQLVFQGTVGADTSCLARLTEDDLRFLFA</sequence>
<proteinExistence type="inferred from homology"/>
<feature type="domain" description="Helicase ATP-binding" evidence="13">
    <location>
        <begin position="198"/>
        <end position="501"/>
    </location>
</feature>
<evidence type="ECO:0000256" key="2">
    <source>
        <dbReference type="ARBA" id="ARBA00022723"/>
    </source>
</evidence>
<evidence type="ECO:0000256" key="4">
    <source>
        <dbReference type="ARBA" id="ARBA00022771"/>
    </source>
</evidence>
<protein>
    <submittedName>
        <fullName evidence="15">Uncharacterized protein</fullName>
    </submittedName>
</protein>
<dbReference type="Pfam" id="PF00097">
    <property type="entry name" value="zf-C3HC4"/>
    <property type="match status" value="1"/>
</dbReference>
<dbReference type="PROSITE" id="PS50157">
    <property type="entry name" value="ZINC_FINGER_C2H2_2"/>
    <property type="match status" value="1"/>
</dbReference>
<dbReference type="InterPro" id="IPR038718">
    <property type="entry name" value="SNF2-like_sf"/>
</dbReference>
<dbReference type="SUPFAM" id="SSF52540">
    <property type="entry name" value="P-loop containing nucleoside triphosphate hydrolases"/>
    <property type="match status" value="2"/>
</dbReference>
<evidence type="ECO:0000259" key="14">
    <source>
        <dbReference type="PROSITE" id="PS51194"/>
    </source>
</evidence>
<dbReference type="CDD" id="cd18793">
    <property type="entry name" value="SF2_C_SNF"/>
    <property type="match status" value="1"/>
</dbReference>
<keyword evidence="8" id="KW-0067">ATP-binding</keyword>
<evidence type="ECO:0000259" key="13">
    <source>
        <dbReference type="PROSITE" id="PS51192"/>
    </source>
</evidence>
<dbReference type="InterPro" id="IPR050628">
    <property type="entry name" value="SNF2_RAD54_helicase_TF"/>
</dbReference>
<evidence type="ECO:0000256" key="3">
    <source>
        <dbReference type="ARBA" id="ARBA00022741"/>
    </source>
</evidence>
<dbReference type="GO" id="GO:0008094">
    <property type="term" value="F:ATP-dependent activity, acting on DNA"/>
    <property type="evidence" value="ECO:0007669"/>
    <property type="project" value="TreeGrafter"/>
</dbReference>
<dbReference type="AlphaFoldDB" id="A0A7S3U9T0"/>
<feature type="region of interest" description="Disordered" evidence="10">
    <location>
        <begin position="1"/>
        <end position="163"/>
    </location>
</feature>
<dbReference type="Gene3D" id="3.30.40.10">
    <property type="entry name" value="Zinc/RING finger domain, C3HC4 (zinc finger)"/>
    <property type="match status" value="1"/>
</dbReference>
<feature type="compositionally biased region" description="Basic and acidic residues" evidence="10">
    <location>
        <begin position="418"/>
        <end position="429"/>
    </location>
</feature>
<dbReference type="InterPro" id="IPR014001">
    <property type="entry name" value="Helicase_ATP-bd"/>
</dbReference>
<dbReference type="GO" id="GO:0005524">
    <property type="term" value="F:ATP binding"/>
    <property type="evidence" value="ECO:0007669"/>
    <property type="project" value="UniProtKB-KW"/>
</dbReference>
<feature type="domain" description="Helicase C-terminal" evidence="14">
    <location>
        <begin position="777"/>
        <end position="939"/>
    </location>
</feature>
<dbReference type="GO" id="GO:0004386">
    <property type="term" value="F:helicase activity"/>
    <property type="evidence" value="ECO:0007669"/>
    <property type="project" value="UniProtKB-KW"/>
</dbReference>
<feature type="compositionally biased region" description="Basic residues" evidence="10">
    <location>
        <begin position="388"/>
        <end position="399"/>
    </location>
</feature>
<dbReference type="InterPro" id="IPR018957">
    <property type="entry name" value="Znf_C3HC4_RING-type"/>
</dbReference>
<dbReference type="Gene3D" id="3.40.50.10810">
    <property type="entry name" value="Tandem AAA-ATPase domain"/>
    <property type="match status" value="2"/>
</dbReference>
<dbReference type="SUPFAM" id="SSF57850">
    <property type="entry name" value="RING/U-box"/>
    <property type="match status" value="1"/>
</dbReference>
<dbReference type="Pfam" id="PF00271">
    <property type="entry name" value="Helicase_C"/>
    <property type="match status" value="1"/>
</dbReference>
<evidence type="ECO:0000256" key="10">
    <source>
        <dbReference type="SAM" id="MobiDB-lite"/>
    </source>
</evidence>
<evidence type="ECO:0000256" key="1">
    <source>
        <dbReference type="ARBA" id="ARBA00008438"/>
    </source>
</evidence>
<name>A0A7S3U9T0_9CHLO</name>
<dbReference type="PROSITE" id="PS50089">
    <property type="entry name" value="ZF_RING_2"/>
    <property type="match status" value="1"/>
</dbReference>
<dbReference type="GO" id="GO:0006289">
    <property type="term" value="P:nucleotide-excision repair"/>
    <property type="evidence" value="ECO:0007669"/>
    <property type="project" value="TreeGrafter"/>
</dbReference>
<dbReference type="InterPro" id="IPR001650">
    <property type="entry name" value="Helicase_C-like"/>
</dbReference>
<keyword evidence="2" id="KW-0479">Metal-binding</keyword>
<accession>A0A7S3U9T0</accession>
<feature type="compositionally biased region" description="Basic and acidic residues" evidence="10">
    <location>
        <begin position="79"/>
        <end position="124"/>
    </location>
</feature>
<dbReference type="InterPro" id="IPR013083">
    <property type="entry name" value="Znf_RING/FYVE/PHD"/>
</dbReference>
<dbReference type="GO" id="GO:0008270">
    <property type="term" value="F:zinc ion binding"/>
    <property type="evidence" value="ECO:0007669"/>
    <property type="project" value="UniProtKB-KW"/>
</dbReference>
<dbReference type="PROSITE" id="PS51192">
    <property type="entry name" value="HELICASE_ATP_BIND_1"/>
    <property type="match status" value="1"/>
</dbReference>
<dbReference type="SMART" id="SM00490">
    <property type="entry name" value="HELICc"/>
    <property type="match status" value="1"/>
</dbReference>
<keyword evidence="7" id="KW-0862">Zinc</keyword>
<comment type="similarity">
    <text evidence="1">Belongs to the SNF2/RAD54 helicase family. RAD16 subfamily.</text>
</comment>
<dbReference type="PROSITE" id="PS00028">
    <property type="entry name" value="ZINC_FINGER_C2H2_1"/>
    <property type="match status" value="1"/>
</dbReference>
<keyword evidence="3" id="KW-0547">Nucleotide-binding</keyword>
<dbReference type="PROSITE" id="PS51194">
    <property type="entry name" value="HELICASE_CTER"/>
    <property type="match status" value="1"/>
</dbReference>
<keyword evidence="4 9" id="KW-0863">Zinc-finger</keyword>
<evidence type="ECO:0000256" key="9">
    <source>
        <dbReference type="PROSITE-ProRule" id="PRU00042"/>
    </source>
</evidence>
<organism evidence="15">
    <name type="scientific">Picocystis salinarum</name>
    <dbReference type="NCBI Taxonomy" id="88271"/>
    <lineage>
        <taxon>Eukaryota</taxon>
        <taxon>Viridiplantae</taxon>
        <taxon>Chlorophyta</taxon>
        <taxon>Picocystophyceae</taxon>
        <taxon>Picocystales</taxon>
        <taxon>Picocystaceae</taxon>
        <taxon>Picocystis</taxon>
    </lineage>
</organism>
<dbReference type="InterPro" id="IPR000330">
    <property type="entry name" value="SNF2_N"/>
</dbReference>
<feature type="compositionally biased region" description="Low complexity" evidence="10">
    <location>
        <begin position="67"/>
        <end position="78"/>
    </location>
</feature>
<dbReference type="PROSITE" id="PS00518">
    <property type="entry name" value="ZF_RING_1"/>
    <property type="match status" value="1"/>
</dbReference>
<dbReference type="SMART" id="SM00487">
    <property type="entry name" value="DEXDc"/>
    <property type="match status" value="1"/>
</dbReference>
<feature type="compositionally biased region" description="Acidic residues" evidence="10">
    <location>
        <begin position="139"/>
        <end position="163"/>
    </location>
</feature>
<dbReference type="CDD" id="cd18008">
    <property type="entry name" value="DEXDc_SHPRH-like"/>
    <property type="match status" value="1"/>
</dbReference>
<evidence type="ECO:0000259" key="12">
    <source>
        <dbReference type="PROSITE" id="PS50157"/>
    </source>
</evidence>
<keyword evidence="5" id="KW-0378">Hydrolase</keyword>
<dbReference type="SMART" id="SM00184">
    <property type="entry name" value="RING"/>
    <property type="match status" value="1"/>
</dbReference>
<dbReference type="InterPro" id="IPR017907">
    <property type="entry name" value="Znf_RING_CS"/>
</dbReference>
<evidence type="ECO:0000259" key="11">
    <source>
        <dbReference type="PROSITE" id="PS50089"/>
    </source>
</evidence>
<feature type="region of interest" description="Disordered" evidence="10">
    <location>
        <begin position="365"/>
        <end position="434"/>
    </location>
</feature>
<dbReference type="EMBL" id="HBIS01001323">
    <property type="protein sequence ID" value="CAE0607338.1"/>
    <property type="molecule type" value="Transcribed_RNA"/>
</dbReference>
<evidence type="ECO:0000256" key="8">
    <source>
        <dbReference type="ARBA" id="ARBA00022840"/>
    </source>
</evidence>
<dbReference type="InterPro" id="IPR027417">
    <property type="entry name" value="P-loop_NTPase"/>
</dbReference>
<evidence type="ECO:0000256" key="6">
    <source>
        <dbReference type="ARBA" id="ARBA00022806"/>
    </source>
</evidence>
<feature type="domain" description="RING-type" evidence="11">
    <location>
        <begin position="680"/>
        <end position="723"/>
    </location>
</feature>
<dbReference type="Pfam" id="PF00176">
    <property type="entry name" value="SNF2-rel_dom"/>
    <property type="match status" value="2"/>
</dbReference>
<dbReference type="InterPro" id="IPR049730">
    <property type="entry name" value="SNF2/RAD54-like_C"/>
</dbReference>
<evidence type="ECO:0000256" key="7">
    <source>
        <dbReference type="ARBA" id="ARBA00022833"/>
    </source>
</evidence>
<dbReference type="Gene3D" id="3.40.50.300">
    <property type="entry name" value="P-loop containing nucleotide triphosphate hydrolases"/>
    <property type="match status" value="1"/>
</dbReference>
<feature type="compositionally biased region" description="Acidic residues" evidence="10">
    <location>
        <begin position="32"/>
        <end position="66"/>
    </location>
</feature>
<dbReference type="PANTHER" id="PTHR45626:SF12">
    <property type="entry name" value="DNA REPAIR PROTEIN RAD16"/>
    <property type="match status" value="1"/>
</dbReference>
<keyword evidence="6" id="KW-0347">Helicase</keyword>